<keyword evidence="2" id="KW-0418">Kinase</keyword>
<dbReference type="InterPro" id="IPR011989">
    <property type="entry name" value="ARM-like"/>
</dbReference>
<dbReference type="AlphaFoldDB" id="A0A1J1H6U1"/>
<dbReference type="PANTHER" id="PTHR12984">
    <property type="entry name" value="SCY1-RELATED S/T PROTEIN KINASE-LIKE"/>
    <property type="match status" value="1"/>
</dbReference>
<dbReference type="Gene3D" id="1.25.10.10">
    <property type="entry name" value="Leucine-rich Repeat Variant"/>
    <property type="match status" value="1"/>
</dbReference>
<dbReference type="InterPro" id="IPR021133">
    <property type="entry name" value="HEAT_type_2"/>
</dbReference>
<dbReference type="Proteomes" id="UP000220158">
    <property type="component" value="Chromosome 10"/>
</dbReference>
<dbReference type="PANTHER" id="PTHR12984:SF3">
    <property type="entry name" value="N-TERMINAL KINASE-LIKE PROTEIN"/>
    <property type="match status" value="1"/>
</dbReference>
<dbReference type="PROSITE" id="PS50077">
    <property type="entry name" value="HEAT_REPEAT"/>
    <property type="match status" value="1"/>
</dbReference>
<evidence type="ECO:0000256" key="1">
    <source>
        <dbReference type="PROSITE-ProRule" id="PRU00103"/>
    </source>
</evidence>
<feature type="repeat" description="HEAT" evidence="1">
    <location>
        <begin position="546"/>
        <end position="584"/>
    </location>
</feature>
<dbReference type="Gene3D" id="3.30.200.20">
    <property type="entry name" value="Phosphorylase Kinase, domain 1"/>
    <property type="match status" value="1"/>
</dbReference>
<dbReference type="VEuPathDB" id="PlasmoDB:PRELSG_1028900"/>
<dbReference type="InterPro" id="IPR011009">
    <property type="entry name" value="Kinase-like_dom_sf"/>
</dbReference>
<proteinExistence type="predicted"/>
<dbReference type="GeneID" id="39736756"/>
<sequence length="806" mass="94623">MLQYFVGKLFGDLPSNFNFIIGKKVEYKVKIGYYEIYEGINKNNEEVSIFIYDKKNKERNSIKRYTSNHFNYSKKLIHPNILKVLYTYENDKRIYIVTEKCIPLIFEKIKSDPIWGLYEIINAVNFINTCNYIHCLINPLSVFVNSSGRWKLSLFDCIHEKDSSISNVLNDIKDHLLCEYGYKPNFPNHIHSTYIDAYGLTILMIWSYKNYVSSTLCIDYSFSILEKNDNTNNNAKFLNNKFLCNKGSKNSFIEDIKNQDAYDLGSNIFNINIKNSKDYIPKNLHIIYDILSNYSNKEIDFSMILNNENLKNNNIVNMMLFLTELHMKSKFEKTNFLEELFNNLDNLSLDVKFQMILPELVQNIEISENVVKCLKIILNISKDLSSDYFQKYVYTTFVKYFSLTDRSIRYVLLENFHLIEKQLDSNHMNEIYNAYTYGFLDNNLSIKNESIKNFIYIFPKLKKSFKTSSINLLLENLKEADCCIRTNVIICIAKISKYISTDKQNILENVYQIGLEDSFVQTRIATLQSIKFTYDQFNTKKFVSSLLPLIITSLIDNNLDVRIYAFDTLENVLVQLKKDLLEHSKNDNNNSIDSMKTYKFIDKIKDIIKTKCEVNIEISKNDESFLYKNNEQKNSLNENGLIDVNSNYDINNHNINDKNVKLINESINDKNVKLINESINDKNILIPNTNSKNNYSQISSEKIDPHTNVKNNFILQKKLMNDYNCKNNKIVKEKSHYNNNNYDLININITESNEQKSPNNFQRNIEFNTMDKKLKKKVDIDIDDFFDEFNIKKENNTPKVKLSSLL</sequence>
<dbReference type="InterPro" id="IPR051177">
    <property type="entry name" value="CIK-Related_Protein"/>
</dbReference>
<organism evidence="2 3">
    <name type="scientific">Plasmodium relictum</name>
    <dbReference type="NCBI Taxonomy" id="85471"/>
    <lineage>
        <taxon>Eukaryota</taxon>
        <taxon>Sar</taxon>
        <taxon>Alveolata</taxon>
        <taxon>Apicomplexa</taxon>
        <taxon>Aconoidasida</taxon>
        <taxon>Haemosporida</taxon>
        <taxon>Plasmodiidae</taxon>
        <taxon>Plasmodium</taxon>
        <taxon>Plasmodium (Haemamoeba)</taxon>
    </lineage>
</organism>
<protein>
    <submittedName>
        <fullName evidence="2">Protein kinase, putative</fullName>
    </submittedName>
</protein>
<dbReference type="SUPFAM" id="SSF56112">
    <property type="entry name" value="Protein kinase-like (PK-like)"/>
    <property type="match status" value="1"/>
</dbReference>
<name>A0A1J1H6U1_PLARL</name>
<dbReference type="Gene3D" id="1.10.510.10">
    <property type="entry name" value="Transferase(Phosphotransferase) domain 1"/>
    <property type="match status" value="1"/>
</dbReference>
<dbReference type="KEGG" id="prel:PRELSG_1028900"/>
<dbReference type="EMBL" id="LN835305">
    <property type="protein sequence ID" value="CRH00633.1"/>
    <property type="molecule type" value="Genomic_DNA"/>
</dbReference>
<dbReference type="SUPFAM" id="SSF48371">
    <property type="entry name" value="ARM repeat"/>
    <property type="match status" value="1"/>
</dbReference>
<dbReference type="OrthoDB" id="447103at2759"/>
<keyword evidence="2" id="KW-0808">Transferase</keyword>
<dbReference type="InterPro" id="IPR016024">
    <property type="entry name" value="ARM-type_fold"/>
</dbReference>
<dbReference type="RefSeq" id="XP_028533636.1">
    <property type="nucleotide sequence ID" value="XM_028677226.1"/>
</dbReference>
<gene>
    <name evidence="2" type="ORF">PRELSG_1028900</name>
</gene>
<evidence type="ECO:0000313" key="3">
    <source>
        <dbReference type="Proteomes" id="UP000220158"/>
    </source>
</evidence>
<evidence type="ECO:0000313" key="2">
    <source>
        <dbReference type="EMBL" id="CRH00633.1"/>
    </source>
</evidence>
<reference evidence="2 3" key="1">
    <citation type="submission" date="2015-04" db="EMBL/GenBank/DDBJ databases">
        <authorList>
            <consortium name="Pathogen Informatics"/>
        </authorList>
    </citation>
    <scope>NUCLEOTIDE SEQUENCE [LARGE SCALE GENOMIC DNA]</scope>
    <source>
        <strain evidence="2 3">SGS1</strain>
    </source>
</reference>
<keyword evidence="3" id="KW-1185">Reference proteome</keyword>
<dbReference type="GO" id="GO:0016301">
    <property type="term" value="F:kinase activity"/>
    <property type="evidence" value="ECO:0007669"/>
    <property type="project" value="UniProtKB-KW"/>
</dbReference>
<dbReference type="OMA" id="KTNTIIC"/>
<accession>A0A1J1H6U1</accession>